<feature type="compositionally biased region" description="Polar residues" evidence="8">
    <location>
        <begin position="59"/>
        <end position="69"/>
    </location>
</feature>
<dbReference type="Gene3D" id="1.20.920.10">
    <property type="entry name" value="Bromodomain-like"/>
    <property type="match status" value="1"/>
</dbReference>
<dbReference type="CDD" id="cd15572">
    <property type="entry name" value="PHD_BRPF"/>
    <property type="match status" value="1"/>
</dbReference>
<feature type="region of interest" description="Disordered" evidence="8">
    <location>
        <begin position="493"/>
        <end position="539"/>
    </location>
</feature>
<feature type="region of interest" description="Disordered" evidence="8">
    <location>
        <begin position="884"/>
        <end position="1099"/>
    </location>
</feature>
<feature type="compositionally biased region" description="Low complexity" evidence="8">
    <location>
        <begin position="72"/>
        <end position="88"/>
    </location>
</feature>
<dbReference type="PROSITE" id="PS00028">
    <property type="entry name" value="ZINC_FINGER_C2H2_1"/>
    <property type="match status" value="1"/>
</dbReference>
<dbReference type="InterPro" id="IPR034732">
    <property type="entry name" value="EPHD"/>
</dbReference>
<feature type="compositionally biased region" description="Polar residues" evidence="8">
    <location>
        <begin position="1068"/>
        <end position="1081"/>
    </location>
</feature>
<feature type="compositionally biased region" description="Low complexity" evidence="8">
    <location>
        <begin position="158"/>
        <end position="183"/>
    </location>
</feature>
<feature type="compositionally biased region" description="Polar residues" evidence="8">
    <location>
        <begin position="978"/>
        <end position="1010"/>
    </location>
</feature>
<feature type="compositionally biased region" description="Pro residues" evidence="8">
    <location>
        <begin position="922"/>
        <end position="933"/>
    </location>
</feature>
<dbReference type="GO" id="GO:0006357">
    <property type="term" value="P:regulation of transcription by RNA polymerase II"/>
    <property type="evidence" value="ECO:0007669"/>
    <property type="project" value="TreeGrafter"/>
</dbReference>
<dbReference type="PROSITE" id="PS01359">
    <property type="entry name" value="ZF_PHD_1"/>
    <property type="match status" value="1"/>
</dbReference>
<evidence type="ECO:0000256" key="5">
    <source>
        <dbReference type="ARBA" id="ARBA00022833"/>
    </source>
</evidence>
<feature type="compositionally biased region" description="Basic and acidic residues" evidence="8">
    <location>
        <begin position="1090"/>
        <end position="1099"/>
    </location>
</feature>
<keyword evidence="3" id="KW-0677">Repeat</keyword>
<dbReference type="AlphaFoldDB" id="A0A7R8WA02"/>
<evidence type="ECO:0000256" key="4">
    <source>
        <dbReference type="ARBA" id="ARBA00022771"/>
    </source>
</evidence>
<dbReference type="SUPFAM" id="SSF47370">
    <property type="entry name" value="Bromodomain"/>
    <property type="match status" value="1"/>
</dbReference>
<proteinExistence type="predicted"/>
<dbReference type="InterPro" id="IPR019786">
    <property type="entry name" value="Zinc_finger_PHD-type_CS"/>
</dbReference>
<reference evidence="9" key="1">
    <citation type="submission" date="2020-11" db="EMBL/GenBank/DDBJ databases">
        <authorList>
            <person name="Tran Van P."/>
        </authorList>
    </citation>
    <scope>NUCLEOTIDE SEQUENCE</scope>
</reference>
<evidence type="ECO:0000313" key="9">
    <source>
        <dbReference type="EMBL" id="CAD7226524.1"/>
    </source>
</evidence>
<dbReference type="Pfam" id="PF13832">
    <property type="entry name" value="zf-HC5HC2H_2"/>
    <property type="match status" value="1"/>
</dbReference>
<sequence length="1099" mass="123382">MSSQNSEHSVPSDFDLEEYINKIRILRPPFTCPVVECGKRYKSFSGIQHHLTSFDHENPNNNPNCTPGVSLSKGASPGNGSNSSSRRSSFSRKSKARRSGKAASSDCASDNEIKNLIVRYIEDEQKVEVEADDRTLSLTLMDDVPVFSKQQVGEDKLIPLIKEISPPKSSSKTPKTPRSNFKSSKGKSKNKNKETPSSSTVGQGQGAEDPNQPPIASYTEVDHYDLEDAPPRPQNYIRFIEKCTDDLEEEVEYDADEEDLSWLQAMNKRREAESIPPISQEHFELLMDRLEKESYFQMQSSGKESDVPIDDDAFCCICMDGECENTNVILFCDMCNLPVHQDCYGVPYIPEGQWLCRRCLQSPSKPVDCVLCPNKGGAFKMTSDGRWAHVVCALWIPEVVFSNVVFLEPIDGIGSIPTARWKLCCYLCKARGIGACIQCNKTNCYTAFHVTCAQAAGLHMKIEAMQGPHSGVFGANIKKFAFCDVHTPSESEAQPLLTPLTPGNTPSSNQKTSVSSSAKSNQMTPSGPTPAQRERQRERVKKIRKMLAENRVAAAPVVAIPKIPADRVLQIASLVSSVQRRNPFVSRLMAYWTLKRQARNGAPLLRRLQTVRGSAPTERNSMSSQDQVAFIRDRMMFWRRIRQDLERARLLCELVRKREKAKREELQILKQMFVVNAAPFNIYCKALIDAISDLDKLEIFASPVDPELVPGYRDIIQNPIDLSTMRDKVDLFAYSTLEDLKSDFDLMIRNCMTFNDSDTVFYRTALKLMEQGGALFRQAKRELEAAGFEPETGRFARSICDSLPSEEEILKKIDARLKRGVGKEKWEDVSDHEKAKTLFEEDLTDLFDLYSQANRLTRAVTRTTRTKALNKEIKRIKTRWRLEQRRRRRLMGGRDGGESSEDTTQEGYTTTGEEDSEEEVAPPQPVTPPPAPPVTTGKRGRKPSTNTPSKERLTFDSDADDEGETSKAPNEGRRRIRSQPQAASTSKGGGNNTSRRNTVLFSESKCQSPSPKRPRRQSENNLLKQQPQPGELTIPNGDDNPTTRCQYIVNGERTDNPTPVPPPPPNVRTQSPTLPASSSALRSAFLTYRRQGEDMQSDR</sequence>
<dbReference type="FunFam" id="3.30.40.10:FF:000008">
    <property type="entry name" value="Bromodomain containing 1, isoform CRA_a"/>
    <property type="match status" value="1"/>
</dbReference>
<dbReference type="Pfam" id="PF13831">
    <property type="entry name" value="PHD_2"/>
    <property type="match status" value="1"/>
</dbReference>
<feature type="region of interest" description="Disordered" evidence="8">
    <location>
        <begin position="158"/>
        <end position="217"/>
    </location>
</feature>
<dbReference type="InterPro" id="IPR013083">
    <property type="entry name" value="Znf_RING/FYVE/PHD"/>
</dbReference>
<dbReference type="SMART" id="SM00297">
    <property type="entry name" value="BROMO"/>
    <property type="match status" value="1"/>
</dbReference>
<accession>A0A7R8WA02</accession>
<dbReference type="EMBL" id="OB660850">
    <property type="protein sequence ID" value="CAD7226524.1"/>
    <property type="molecule type" value="Genomic_DNA"/>
</dbReference>
<dbReference type="PROSITE" id="PS50016">
    <property type="entry name" value="ZF_PHD_2"/>
    <property type="match status" value="1"/>
</dbReference>
<dbReference type="InterPro" id="IPR036427">
    <property type="entry name" value="Bromodomain-like_sf"/>
</dbReference>
<dbReference type="PANTHER" id="PTHR13793:SF107">
    <property type="entry name" value="BROMODOMAIN-CONTAINING PROTEIN HOMOLOG"/>
    <property type="match status" value="1"/>
</dbReference>
<dbReference type="InterPro" id="IPR001965">
    <property type="entry name" value="Znf_PHD"/>
</dbReference>
<dbReference type="OrthoDB" id="20839at2759"/>
<dbReference type="PRINTS" id="PR00503">
    <property type="entry name" value="BROMODOMAIN"/>
</dbReference>
<feature type="compositionally biased region" description="Polar residues" evidence="8">
    <location>
        <begin position="1019"/>
        <end position="1028"/>
    </location>
</feature>
<dbReference type="PANTHER" id="PTHR13793">
    <property type="entry name" value="PHD FINGER PROTEINS"/>
    <property type="match status" value="1"/>
</dbReference>
<keyword evidence="5" id="KW-0862">Zinc</keyword>
<evidence type="ECO:0000256" key="7">
    <source>
        <dbReference type="ARBA" id="ARBA00023242"/>
    </source>
</evidence>
<dbReference type="InterPro" id="IPR011011">
    <property type="entry name" value="Znf_FYVE_PHD"/>
</dbReference>
<feature type="region of interest" description="Disordered" evidence="8">
    <location>
        <begin position="53"/>
        <end position="108"/>
    </location>
</feature>
<evidence type="ECO:0000256" key="6">
    <source>
        <dbReference type="ARBA" id="ARBA00023117"/>
    </source>
</evidence>
<keyword evidence="6" id="KW-0103">Bromodomain</keyword>
<organism evidence="9">
    <name type="scientific">Cyprideis torosa</name>
    <dbReference type="NCBI Taxonomy" id="163714"/>
    <lineage>
        <taxon>Eukaryota</taxon>
        <taxon>Metazoa</taxon>
        <taxon>Ecdysozoa</taxon>
        <taxon>Arthropoda</taxon>
        <taxon>Crustacea</taxon>
        <taxon>Oligostraca</taxon>
        <taxon>Ostracoda</taxon>
        <taxon>Podocopa</taxon>
        <taxon>Podocopida</taxon>
        <taxon>Cytherocopina</taxon>
        <taxon>Cytheroidea</taxon>
        <taxon>Cytherideidae</taxon>
        <taxon>Cyprideis</taxon>
    </lineage>
</organism>
<dbReference type="InterPro" id="IPR050701">
    <property type="entry name" value="Histone_Mod_Regulator"/>
</dbReference>
<evidence type="ECO:0000256" key="3">
    <source>
        <dbReference type="ARBA" id="ARBA00022737"/>
    </source>
</evidence>
<evidence type="ECO:0000256" key="1">
    <source>
        <dbReference type="ARBA" id="ARBA00004123"/>
    </source>
</evidence>
<keyword evidence="4" id="KW-0863">Zinc-finger</keyword>
<dbReference type="FunFam" id="3.30.40.10:FF:000007">
    <property type="entry name" value="Bromodomain containing 1, isoform CRA_b"/>
    <property type="match status" value="1"/>
</dbReference>
<keyword evidence="7" id="KW-0539">Nucleus</keyword>
<dbReference type="PROSITE" id="PS50157">
    <property type="entry name" value="ZINC_FINGER_C2H2_2"/>
    <property type="match status" value="1"/>
</dbReference>
<dbReference type="InterPro" id="IPR013087">
    <property type="entry name" value="Znf_C2H2_type"/>
</dbReference>
<dbReference type="GO" id="GO:0005634">
    <property type="term" value="C:nucleus"/>
    <property type="evidence" value="ECO:0007669"/>
    <property type="project" value="UniProtKB-SubCell"/>
</dbReference>
<dbReference type="SUPFAM" id="SSF57903">
    <property type="entry name" value="FYVE/PHD zinc finger"/>
    <property type="match status" value="1"/>
</dbReference>
<dbReference type="GO" id="GO:0008270">
    <property type="term" value="F:zinc ion binding"/>
    <property type="evidence" value="ECO:0007669"/>
    <property type="project" value="UniProtKB-KW"/>
</dbReference>
<name>A0A7R8WA02_9CRUS</name>
<comment type="subcellular location">
    <subcellularLocation>
        <location evidence="1">Nucleus</location>
    </subcellularLocation>
</comment>
<dbReference type="InterPro" id="IPR001487">
    <property type="entry name" value="Bromodomain"/>
</dbReference>
<dbReference type="PROSITE" id="PS50014">
    <property type="entry name" value="BROMODOMAIN_2"/>
    <property type="match status" value="1"/>
</dbReference>
<dbReference type="Pfam" id="PF00439">
    <property type="entry name" value="Bromodomain"/>
    <property type="match status" value="1"/>
</dbReference>
<feature type="compositionally biased region" description="Basic residues" evidence="8">
    <location>
        <begin position="89"/>
        <end position="100"/>
    </location>
</feature>
<feature type="compositionally biased region" description="Low complexity" evidence="8">
    <location>
        <begin position="495"/>
        <end position="506"/>
    </location>
</feature>
<evidence type="ECO:0000256" key="8">
    <source>
        <dbReference type="SAM" id="MobiDB-lite"/>
    </source>
</evidence>
<dbReference type="SMART" id="SM00249">
    <property type="entry name" value="PHD"/>
    <property type="match status" value="2"/>
</dbReference>
<feature type="compositionally biased region" description="Polar residues" evidence="8">
    <location>
        <begin position="507"/>
        <end position="526"/>
    </location>
</feature>
<dbReference type="PROSITE" id="PS51805">
    <property type="entry name" value="EPHD"/>
    <property type="match status" value="1"/>
</dbReference>
<evidence type="ECO:0000256" key="2">
    <source>
        <dbReference type="ARBA" id="ARBA00022723"/>
    </source>
</evidence>
<gene>
    <name evidence="9" type="ORF">CTOB1V02_LOCUS4442</name>
</gene>
<dbReference type="CDD" id="cd15670">
    <property type="entry name" value="ePHD_BRPF"/>
    <property type="match status" value="1"/>
</dbReference>
<dbReference type="InterPro" id="IPR019787">
    <property type="entry name" value="Znf_PHD-finger"/>
</dbReference>
<dbReference type="Pfam" id="PF10513">
    <property type="entry name" value="EPL1"/>
    <property type="match status" value="1"/>
</dbReference>
<keyword evidence="2" id="KW-0479">Metal-binding</keyword>
<dbReference type="InterPro" id="IPR019542">
    <property type="entry name" value="Enhancer_polycomb-like_N"/>
</dbReference>
<protein>
    <submittedName>
        <fullName evidence="9">Uncharacterized protein</fullName>
    </submittedName>
</protein>
<dbReference type="Gene3D" id="3.30.40.10">
    <property type="entry name" value="Zinc/RING finger domain, C3HC4 (zinc finger)"/>
    <property type="match status" value="2"/>
</dbReference>